<dbReference type="AlphaFoldDB" id="A0AA39FKN3"/>
<evidence type="ECO:0000313" key="7">
    <source>
        <dbReference type="Proteomes" id="UP001168990"/>
    </source>
</evidence>
<dbReference type="Pfam" id="PF04821">
    <property type="entry name" value="TIMELESS"/>
    <property type="match status" value="1"/>
</dbReference>
<dbReference type="GO" id="GO:0043111">
    <property type="term" value="P:replication fork arrest"/>
    <property type="evidence" value="ECO:0007669"/>
    <property type="project" value="TreeGrafter"/>
</dbReference>
<feature type="region of interest" description="Disordered" evidence="4">
    <location>
        <begin position="535"/>
        <end position="554"/>
    </location>
</feature>
<evidence type="ECO:0000259" key="5">
    <source>
        <dbReference type="Pfam" id="PF04821"/>
    </source>
</evidence>
<accession>A0AA39FKN3</accession>
<dbReference type="InterPro" id="IPR044998">
    <property type="entry name" value="Timeless"/>
</dbReference>
<reference evidence="6" key="2">
    <citation type="submission" date="2023-03" db="EMBL/GenBank/DDBJ databases">
        <authorList>
            <person name="Inwood S.N."/>
            <person name="Skelly J.G."/>
            <person name="Guhlin J."/>
            <person name="Harrop T.W.R."/>
            <person name="Goldson S.G."/>
            <person name="Dearden P.K."/>
        </authorList>
    </citation>
    <scope>NUCLEOTIDE SEQUENCE</scope>
    <source>
        <strain evidence="6">Irish</strain>
        <tissue evidence="6">Whole body</tissue>
    </source>
</reference>
<evidence type="ECO:0000256" key="3">
    <source>
        <dbReference type="ARBA" id="ARBA00023306"/>
    </source>
</evidence>
<comment type="caution">
    <text evidence="6">The sequence shown here is derived from an EMBL/GenBank/DDBJ whole genome shotgun (WGS) entry which is preliminary data.</text>
</comment>
<name>A0AA39FKN3_9HYME</name>
<keyword evidence="7" id="KW-1185">Reference proteome</keyword>
<dbReference type="PANTHER" id="PTHR22940:SF4">
    <property type="entry name" value="PROTEIN TIMELESS HOMOLOG"/>
    <property type="match status" value="1"/>
</dbReference>
<evidence type="ECO:0000256" key="1">
    <source>
        <dbReference type="ARBA" id="ARBA00004123"/>
    </source>
</evidence>
<dbReference type="Proteomes" id="UP001168990">
    <property type="component" value="Unassembled WGS sequence"/>
</dbReference>
<dbReference type="PANTHER" id="PTHR22940">
    <property type="entry name" value="TIMEOUT/TIMELESS-2"/>
    <property type="match status" value="1"/>
</dbReference>
<sequence>MADYISAELAATCDALGYYDGATYHLDADALNVIKDLIKYLKRDDETNIVRRYLGQAKLLETDLIQIFIQFKDNEELWDVLLRLMINLTSPALMVYNSELPAERTNRSYYLQLVNYLQSYKKALTDDRIWSVASNRLGKILNIDYAERGEENELIIERILTLIRNALQVPPDDNDKRADNDATVHDELLFALHTSGIVDLLLFIASNSTEQQFHMQIIEIIALMLREQNASKLATVGLQRSVAEKERDEAKLLSIRRREITEKMEKMRKYTSARHSRFGGTFVVQNMKAIGENQLICHKPFQKIEALEFSHDKVKVKKPKNRVLIEPPNEERMSALSVRLFLKEFCMEFLIGAYNPVMRHAKSCIIGESNADKSDASHYLWAMRFFMEFNRYYKFQVKYVSETISTEIFYVVQRQMEQYYEMMISDKKRTSYWSKRLHLALKAYQELLHTLSAMDKTTDKGVRDSSKVIKSNVFYVPEYRETILSQLLCYDRLKMPRSYLVDLLITVHLFLKMLEQFCAQGRSIIVAKTKKPRKKVNKNKMAKEQQPTLPTKSLDERWDEVGPELSAVMQEGTIPDVVPFDAASDVPIDDQKSDTMKRIQRLMRRKKFEEAVGLLRSARLVWPENDCFGKPDMPVEEEFLALREIFFADLGGITAFTYPL</sequence>
<feature type="domain" description="Timeless N-terminal" evidence="5">
    <location>
        <begin position="23"/>
        <end position="284"/>
    </location>
</feature>
<dbReference type="GO" id="GO:0006281">
    <property type="term" value="P:DNA repair"/>
    <property type="evidence" value="ECO:0007669"/>
    <property type="project" value="TreeGrafter"/>
</dbReference>
<dbReference type="GO" id="GO:0009649">
    <property type="term" value="P:entrainment of circadian clock"/>
    <property type="evidence" value="ECO:0007669"/>
    <property type="project" value="TreeGrafter"/>
</dbReference>
<organism evidence="6 7">
    <name type="scientific">Microctonus aethiopoides</name>
    <dbReference type="NCBI Taxonomy" id="144406"/>
    <lineage>
        <taxon>Eukaryota</taxon>
        <taxon>Metazoa</taxon>
        <taxon>Ecdysozoa</taxon>
        <taxon>Arthropoda</taxon>
        <taxon>Hexapoda</taxon>
        <taxon>Insecta</taxon>
        <taxon>Pterygota</taxon>
        <taxon>Neoptera</taxon>
        <taxon>Endopterygota</taxon>
        <taxon>Hymenoptera</taxon>
        <taxon>Apocrita</taxon>
        <taxon>Ichneumonoidea</taxon>
        <taxon>Braconidae</taxon>
        <taxon>Euphorinae</taxon>
        <taxon>Microctonus</taxon>
    </lineage>
</organism>
<dbReference type="EMBL" id="JAQQBS010000003">
    <property type="protein sequence ID" value="KAK0171201.1"/>
    <property type="molecule type" value="Genomic_DNA"/>
</dbReference>
<dbReference type="GO" id="GO:0003677">
    <property type="term" value="F:DNA binding"/>
    <property type="evidence" value="ECO:0007669"/>
    <property type="project" value="TreeGrafter"/>
</dbReference>
<evidence type="ECO:0000256" key="2">
    <source>
        <dbReference type="ARBA" id="ARBA00023242"/>
    </source>
</evidence>
<keyword evidence="3" id="KW-0131">Cell cycle</keyword>
<comment type="subcellular location">
    <subcellularLocation>
        <location evidence="1">Nucleus</location>
    </subcellularLocation>
</comment>
<evidence type="ECO:0000256" key="4">
    <source>
        <dbReference type="SAM" id="MobiDB-lite"/>
    </source>
</evidence>
<dbReference type="GO" id="GO:0031298">
    <property type="term" value="C:replication fork protection complex"/>
    <property type="evidence" value="ECO:0007669"/>
    <property type="project" value="TreeGrafter"/>
</dbReference>
<reference evidence="6" key="1">
    <citation type="journal article" date="2023" name="bioRxiv">
        <title>Scaffold-level genome assemblies of two parasitoid biocontrol wasps reveal the parthenogenesis mechanism and an associated novel virus.</title>
        <authorList>
            <person name="Inwood S."/>
            <person name="Skelly J."/>
            <person name="Guhlin J."/>
            <person name="Harrop T."/>
            <person name="Goldson S."/>
            <person name="Dearden P."/>
        </authorList>
    </citation>
    <scope>NUCLEOTIDE SEQUENCE</scope>
    <source>
        <strain evidence="6">Irish</strain>
        <tissue evidence="6">Whole body</tissue>
    </source>
</reference>
<dbReference type="GO" id="GO:0000076">
    <property type="term" value="P:DNA replication checkpoint signaling"/>
    <property type="evidence" value="ECO:0007669"/>
    <property type="project" value="TreeGrafter"/>
</dbReference>
<protein>
    <recommendedName>
        <fullName evidence="5">Timeless N-terminal domain-containing protein</fullName>
    </recommendedName>
</protein>
<gene>
    <name evidence="6" type="ORF">PV328_008952</name>
</gene>
<evidence type="ECO:0000313" key="6">
    <source>
        <dbReference type="EMBL" id="KAK0171201.1"/>
    </source>
</evidence>
<keyword evidence="2" id="KW-0539">Nucleus</keyword>
<dbReference type="InterPro" id="IPR006906">
    <property type="entry name" value="Timeless_N"/>
</dbReference>
<proteinExistence type="predicted"/>